<proteinExistence type="predicted"/>
<protein>
    <submittedName>
        <fullName evidence="2">Uncharacterized protein</fullName>
    </submittedName>
</protein>
<feature type="transmembrane region" description="Helical" evidence="1">
    <location>
        <begin position="195"/>
        <end position="215"/>
    </location>
</feature>
<dbReference type="EMBL" id="JAZGSY010000395">
    <property type="protein sequence ID" value="KAL1836576.1"/>
    <property type="molecule type" value="Genomic_DNA"/>
</dbReference>
<keyword evidence="1" id="KW-1133">Transmembrane helix</keyword>
<accession>A0ABR3V528</accession>
<evidence type="ECO:0000256" key="1">
    <source>
        <dbReference type="SAM" id="Phobius"/>
    </source>
</evidence>
<name>A0ABR3V528_HUMIN</name>
<dbReference type="Proteomes" id="UP001583172">
    <property type="component" value="Unassembled WGS sequence"/>
</dbReference>
<reference evidence="2 3" key="1">
    <citation type="journal article" date="2024" name="Commun. Biol.">
        <title>Comparative genomic analysis of thermophilic fungi reveals convergent evolutionary adaptations and gene losses.</title>
        <authorList>
            <person name="Steindorff A.S."/>
            <person name="Aguilar-Pontes M.V."/>
            <person name="Robinson A.J."/>
            <person name="Andreopoulos B."/>
            <person name="LaButti K."/>
            <person name="Kuo A."/>
            <person name="Mondo S."/>
            <person name="Riley R."/>
            <person name="Otillar R."/>
            <person name="Haridas S."/>
            <person name="Lipzen A."/>
            <person name="Grimwood J."/>
            <person name="Schmutz J."/>
            <person name="Clum A."/>
            <person name="Reid I.D."/>
            <person name="Moisan M.C."/>
            <person name="Butler G."/>
            <person name="Nguyen T.T.M."/>
            <person name="Dewar K."/>
            <person name="Conant G."/>
            <person name="Drula E."/>
            <person name="Henrissat B."/>
            <person name="Hansel C."/>
            <person name="Singer S."/>
            <person name="Hutchinson M.I."/>
            <person name="de Vries R.P."/>
            <person name="Natvig D.O."/>
            <person name="Powell A.J."/>
            <person name="Tsang A."/>
            <person name="Grigoriev I.V."/>
        </authorList>
    </citation>
    <scope>NUCLEOTIDE SEQUENCE [LARGE SCALE GENOMIC DNA]</scope>
    <source>
        <strain evidence="2 3">CBS 620.91</strain>
    </source>
</reference>
<evidence type="ECO:0000313" key="3">
    <source>
        <dbReference type="Proteomes" id="UP001583172"/>
    </source>
</evidence>
<gene>
    <name evidence="2" type="ORF">VTJ49DRAFT_4916</name>
</gene>
<evidence type="ECO:0000313" key="2">
    <source>
        <dbReference type="EMBL" id="KAL1836576.1"/>
    </source>
</evidence>
<keyword evidence="1" id="KW-0812">Transmembrane</keyword>
<organism evidence="2 3">
    <name type="scientific">Humicola insolens</name>
    <name type="common">Soft-rot fungus</name>
    <dbReference type="NCBI Taxonomy" id="85995"/>
    <lineage>
        <taxon>Eukaryota</taxon>
        <taxon>Fungi</taxon>
        <taxon>Dikarya</taxon>
        <taxon>Ascomycota</taxon>
        <taxon>Pezizomycotina</taxon>
        <taxon>Sordariomycetes</taxon>
        <taxon>Sordariomycetidae</taxon>
        <taxon>Sordariales</taxon>
        <taxon>Chaetomiaceae</taxon>
        <taxon>Mycothermus</taxon>
    </lineage>
</organism>
<comment type="caution">
    <text evidence="2">The sequence shown here is derived from an EMBL/GenBank/DDBJ whole genome shotgun (WGS) entry which is preliminary data.</text>
</comment>
<sequence length="223" mass="24518">MELAESWMRTHPKDFIYPSMLIQKALQYAYILGKDDLDREHGINMLMTILTQSPIPAPSLLNMDILRRDDPVTKNGPGEPFDIKLVHNLDLDNPIDTIEVPAGRLAGWNALYGLAGDLCLQTSSSHVPVSSGFPAWAATTTCLVFTYPPGPVYSTDTRYLTIMGTWFVRVGGVSVAALNHYSGGQPYCKLQGPGFAIVYIVMGATSSFLGVYGAFKHMSLWTR</sequence>
<keyword evidence="1" id="KW-0472">Membrane</keyword>
<keyword evidence="3" id="KW-1185">Reference proteome</keyword>